<organism evidence="1 2">
    <name type="scientific">Ixodes persulcatus</name>
    <name type="common">Taiga tick</name>
    <dbReference type="NCBI Taxonomy" id="34615"/>
    <lineage>
        <taxon>Eukaryota</taxon>
        <taxon>Metazoa</taxon>
        <taxon>Ecdysozoa</taxon>
        <taxon>Arthropoda</taxon>
        <taxon>Chelicerata</taxon>
        <taxon>Arachnida</taxon>
        <taxon>Acari</taxon>
        <taxon>Parasitiformes</taxon>
        <taxon>Ixodida</taxon>
        <taxon>Ixodoidea</taxon>
        <taxon>Ixodidae</taxon>
        <taxon>Ixodinae</taxon>
        <taxon>Ixodes</taxon>
    </lineage>
</organism>
<comment type="caution">
    <text evidence="1">The sequence shown here is derived from an EMBL/GenBank/DDBJ whole genome shotgun (WGS) entry which is preliminary data.</text>
</comment>
<dbReference type="Proteomes" id="UP000805193">
    <property type="component" value="Unassembled WGS sequence"/>
</dbReference>
<evidence type="ECO:0000313" key="1">
    <source>
        <dbReference type="EMBL" id="KAG0427880.1"/>
    </source>
</evidence>
<name>A0AC60Q2F1_IXOPE</name>
<sequence>MWRRQLQDEPIRAYVSALRQLASTCDFGDFLEAALRDKVVDGVQGVNLRQKLLMKDSQLTLGQAIDILQTFEQAAEGARVYETGAAR</sequence>
<accession>A0AC60Q2F1</accession>
<dbReference type="EMBL" id="JABSTQ010009584">
    <property type="protein sequence ID" value="KAG0427880.1"/>
    <property type="molecule type" value="Genomic_DNA"/>
</dbReference>
<proteinExistence type="predicted"/>
<evidence type="ECO:0000313" key="2">
    <source>
        <dbReference type="Proteomes" id="UP000805193"/>
    </source>
</evidence>
<keyword evidence="2" id="KW-1185">Reference proteome</keyword>
<gene>
    <name evidence="1" type="ORF">HPB47_025089</name>
</gene>
<reference evidence="1 2" key="1">
    <citation type="journal article" date="2020" name="Cell">
        <title>Large-Scale Comparative Analyses of Tick Genomes Elucidate Their Genetic Diversity and Vector Capacities.</title>
        <authorList>
            <consortium name="Tick Genome and Microbiome Consortium (TIGMIC)"/>
            <person name="Jia N."/>
            <person name="Wang J."/>
            <person name="Shi W."/>
            <person name="Du L."/>
            <person name="Sun Y."/>
            <person name="Zhan W."/>
            <person name="Jiang J.F."/>
            <person name="Wang Q."/>
            <person name="Zhang B."/>
            <person name="Ji P."/>
            <person name="Bell-Sakyi L."/>
            <person name="Cui X.M."/>
            <person name="Yuan T.T."/>
            <person name="Jiang B.G."/>
            <person name="Yang W.F."/>
            <person name="Lam T.T."/>
            <person name="Chang Q.C."/>
            <person name="Ding S.J."/>
            <person name="Wang X.J."/>
            <person name="Zhu J.G."/>
            <person name="Ruan X.D."/>
            <person name="Zhao L."/>
            <person name="Wei J.T."/>
            <person name="Ye R.Z."/>
            <person name="Que T.C."/>
            <person name="Du C.H."/>
            <person name="Zhou Y.H."/>
            <person name="Cheng J.X."/>
            <person name="Dai P.F."/>
            <person name="Guo W.B."/>
            <person name="Han X.H."/>
            <person name="Huang E.J."/>
            <person name="Li L.F."/>
            <person name="Wei W."/>
            <person name="Gao Y.C."/>
            <person name="Liu J.Z."/>
            <person name="Shao H.Z."/>
            <person name="Wang X."/>
            <person name="Wang C.C."/>
            <person name="Yang T.C."/>
            <person name="Huo Q.B."/>
            <person name="Li W."/>
            <person name="Chen H.Y."/>
            <person name="Chen S.E."/>
            <person name="Zhou L.G."/>
            <person name="Ni X.B."/>
            <person name="Tian J.H."/>
            <person name="Sheng Y."/>
            <person name="Liu T."/>
            <person name="Pan Y.S."/>
            <person name="Xia L.Y."/>
            <person name="Li J."/>
            <person name="Zhao F."/>
            <person name="Cao W.C."/>
        </authorList>
    </citation>
    <scope>NUCLEOTIDE SEQUENCE [LARGE SCALE GENOMIC DNA]</scope>
    <source>
        <strain evidence="1">Iper-2018</strain>
    </source>
</reference>
<protein>
    <submittedName>
        <fullName evidence="1">Uncharacterized protein</fullName>
    </submittedName>
</protein>